<feature type="domain" description="WHIM1" evidence="4">
    <location>
        <begin position="155"/>
        <end position="194"/>
    </location>
</feature>
<feature type="region of interest" description="Disordered" evidence="3">
    <location>
        <begin position="1"/>
        <end position="69"/>
    </location>
</feature>
<evidence type="ECO:0000313" key="6">
    <source>
        <dbReference type="Proteomes" id="UP000799753"/>
    </source>
</evidence>
<keyword evidence="6" id="KW-1185">Reference proteome</keyword>
<dbReference type="PANTHER" id="PTHR42107:SF1">
    <property type="entry name" value="WHIM1 DOMAIN-CONTAINING PROTEIN"/>
    <property type="match status" value="1"/>
</dbReference>
<sequence length="622" mass="68695">MSDSESDLSTPPATDDEMPVEMPPAKATKPIPQKKKKTKNGNILSFLEKKAASPPRKKRDPSPPHDMAPEDNFVIPFIVMFRSRFSEAFPPKCPHLGPQDIEQGVAEEIPSSQIESLLCALLGLVLNRKKPVEKGHYSRALEEAVQTQKSQWPASWHSINPLHGGRSFNTMTAAERLALLKTLILWALNQSEVVSAMIKEGYKSRSSKDKADANIPLSVQPWGRDGDKRQYWLIEGQDDTAFRVYRESDRRRKNITWWSVAGSIDELRTLANKLVDDDGSREAKALSERMLHAIPRFEATEEKRKRREYNKARKAAFARPEPGFSLYEGRTRGKRMRYTFDEDEDMDVDSDAVSVRRSTRNSGRDTSAVPAGPTVTASGRQVRSRATGTYGETLLSGQTTERASPATGDYVRSDGSEEPQSRPTRAAATKAGDGFPKKRQHIDTYNSLDEMDDEDATSWDGGDEDDEDPDRMDVDGDEDDSGDDASENEEHSLIVHLKYKKGAFNPSPVPNTSKDDLPEADTIHATSTPVSAAPAPEPSSNTVPNGIPPAPADPHSPPRLGALFNAPTPPYTAQGDTKPDTTTAAFLPNPKSKPDDTDFLTEATRRKFETALSPSNPVASWQ</sequence>
<evidence type="ECO:0000256" key="3">
    <source>
        <dbReference type="SAM" id="MobiDB-lite"/>
    </source>
</evidence>
<accession>A0A6A6RV12</accession>
<feature type="compositionally biased region" description="Acidic residues" evidence="3">
    <location>
        <begin position="449"/>
        <end position="487"/>
    </location>
</feature>
<evidence type="ECO:0000256" key="1">
    <source>
        <dbReference type="ARBA" id="ARBA00004123"/>
    </source>
</evidence>
<dbReference type="PANTHER" id="PTHR42107">
    <property type="entry name" value="YALI0D24453P"/>
    <property type="match status" value="1"/>
</dbReference>
<comment type="subcellular location">
    <subcellularLocation>
        <location evidence="1">Nucleus</location>
    </subcellularLocation>
</comment>
<reference evidence="5" key="1">
    <citation type="journal article" date="2020" name="Stud. Mycol.">
        <title>101 Dothideomycetes genomes: a test case for predicting lifestyles and emergence of pathogens.</title>
        <authorList>
            <person name="Haridas S."/>
            <person name="Albert R."/>
            <person name="Binder M."/>
            <person name="Bloem J."/>
            <person name="Labutti K."/>
            <person name="Salamov A."/>
            <person name="Andreopoulos B."/>
            <person name="Baker S."/>
            <person name="Barry K."/>
            <person name="Bills G."/>
            <person name="Bluhm B."/>
            <person name="Cannon C."/>
            <person name="Castanera R."/>
            <person name="Culley D."/>
            <person name="Daum C."/>
            <person name="Ezra D."/>
            <person name="Gonzalez J."/>
            <person name="Henrissat B."/>
            <person name="Kuo A."/>
            <person name="Liang C."/>
            <person name="Lipzen A."/>
            <person name="Lutzoni F."/>
            <person name="Magnuson J."/>
            <person name="Mondo S."/>
            <person name="Nolan M."/>
            <person name="Ohm R."/>
            <person name="Pangilinan J."/>
            <person name="Park H.-J."/>
            <person name="Ramirez L."/>
            <person name="Alfaro M."/>
            <person name="Sun H."/>
            <person name="Tritt A."/>
            <person name="Yoshinaga Y."/>
            <person name="Zwiers L.-H."/>
            <person name="Turgeon B."/>
            <person name="Goodwin S."/>
            <person name="Spatafora J."/>
            <person name="Crous P."/>
            <person name="Grigoriev I."/>
        </authorList>
    </citation>
    <scope>NUCLEOTIDE SEQUENCE</scope>
    <source>
        <strain evidence="5">CBS 473.64</strain>
    </source>
</reference>
<proteinExistence type="predicted"/>
<feature type="compositionally biased region" description="Low complexity" evidence="3">
    <location>
        <begin position="525"/>
        <end position="540"/>
    </location>
</feature>
<feature type="compositionally biased region" description="Polar residues" evidence="3">
    <location>
        <begin position="375"/>
        <end position="387"/>
    </location>
</feature>
<dbReference type="Proteomes" id="UP000799753">
    <property type="component" value="Unassembled WGS sequence"/>
</dbReference>
<evidence type="ECO:0000259" key="4">
    <source>
        <dbReference type="Pfam" id="PF15612"/>
    </source>
</evidence>
<dbReference type="OrthoDB" id="349045at2759"/>
<gene>
    <name evidence="5" type="ORF">P280DRAFT_471968</name>
</gene>
<feature type="region of interest" description="Disordered" evidence="3">
    <location>
        <begin position="346"/>
        <end position="598"/>
    </location>
</feature>
<dbReference type="GO" id="GO:0005634">
    <property type="term" value="C:nucleus"/>
    <property type="evidence" value="ECO:0007669"/>
    <property type="project" value="UniProtKB-SubCell"/>
</dbReference>
<protein>
    <recommendedName>
        <fullName evidence="4">WHIM1 domain-containing protein</fullName>
    </recommendedName>
</protein>
<feature type="compositionally biased region" description="Pro residues" evidence="3">
    <location>
        <begin position="546"/>
        <end position="557"/>
    </location>
</feature>
<keyword evidence="2" id="KW-0539">Nucleus</keyword>
<dbReference type="Pfam" id="PF15612">
    <property type="entry name" value="WHIM1"/>
    <property type="match status" value="1"/>
</dbReference>
<evidence type="ECO:0000256" key="2">
    <source>
        <dbReference type="ARBA" id="ARBA00023242"/>
    </source>
</evidence>
<dbReference type="AlphaFoldDB" id="A0A6A6RV12"/>
<dbReference type="EMBL" id="MU006792">
    <property type="protein sequence ID" value="KAF2637804.1"/>
    <property type="molecule type" value="Genomic_DNA"/>
</dbReference>
<evidence type="ECO:0000313" key="5">
    <source>
        <dbReference type="EMBL" id="KAF2637804.1"/>
    </source>
</evidence>
<name>A0A6A6RV12_9PLEO</name>
<organism evidence="5 6">
    <name type="scientific">Massarina eburnea CBS 473.64</name>
    <dbReference type="NCBI Taxonomy" id="1395130"/>
    <lineage>
        <taxon>Eukaryota</taxon>
        <taxon>Fungi</taxon>
        <taxon>Dikarya</taxon>
        <taxon>Ascomycota</taxon>
        <taxon>Pezizomycotina</taxon>
        <taxon>Dothideomycetes</taxon>
        <taxon>Pleosporomycetidae</taxon>
        <taxon>Pleosporales</taxon>
        <taxon>Massarineae</taxon>
        <taxon>Massarinaceae</taxon>
        <taxon>Massarina</taxon>
    </lineage>
</organism>
<dbReference type="InterPro" id="IPR028942">
    <property type="entry name" value="WHIM1_dom"/>
</dbReference>